<accession>A0ABV7AWC1</accession>
<dbReference type="SUPFAM" id="SSF101898">
    <property type="entry name" value="NHL repeat"/>
    <property type="match status" value="1"/>
</dbReference>
<evidence type="ECO:0000256" key="1">
    <source>
        <dbReference type="SAM" id="MobiDB-lite"/>
    </source>
</evidence>
<dbReference type="RefSeq" id="WP_377815190.1">
    <property type="nucleotide sequence ID" value="NZ_JBHRSJ010000030.1"/>
</dbReference>
<keyword evidence="2" id="KW-0732">Signal</keyword>
<reference evidence="5" key="1">
    <citation type="journal article" date="2019" name="Int. J. Syst. Evol. Microbiol.">
        <title>The Global Catalogue of Microorganisms (GCM) 10K type strain sequencing project: providing services to taxonomists for standard genome sequencing and annotation.</title>
        <authorList>
            <consortium name="The Broad Institute Genomics Platform"/>
            <consortium name="The Broad Institute Genome Sequencing Center for Infectious Disease"/>
            <person name="Wu L."/>
            <person name="Ma J."/>
        </authorList>
    </citation>
    <scope>NUCLEOTIDE SEQUENCE [LARGE SCALE GENOMIC DNA]</scope>
    <source>
        <strain evidence="5">KCTC 62195</strain>
    </source>
</reference>
<gene>
    <name evidence="4" type="ORF">ACFOJE_14705</name>
</gene>
<name>A0ABV7AWC1_9GAMM</name>
<feature type="region of interest" description="Disordered" evidence="1">
    <location>
        <begin position="328"/>
        <end position="358"/>
    </location>
</feature>
<evidence type="ECO:0000313" key="5">
    <source>
        <dbReference type="Proteomes" id="UP001595457"/>
    </source>
</evidence>
<feature type="domain" description="Phytase-like" evidence="3">
    <location>
        <begin position="39"/>
        <end position="187"/>
    </location>
</feature>
<proteinExistence type="predicted"/>
<dbReference type="EMBL" id="JBHRSJ010000030">
    <property type="protein sequence ID" value="MFC2973453.1"/>
    <property type="molecule type" value="Genomic_DNA"/>
</dbReference>
<comment type="caution">
    <text evidence="4">The sequence shown here is derived from an EMBL/GenBank/DDBJ whole genome shotgun (WGS) entry which is preliminary data.</text>
</comment>
<feature type="chain" id="PRO_5047499369" evidence="2">
    <location>
        <begin position="19"/>
        <end position="358"/>
    </location>
</feature>
<keyword evidence="5" id="KW-1185">Reference proteome</keyword>
<dbReference type="InterPro" id="IPR027372">
    <property type="entry name" value="Phytase-like_dom"/>
</dbReference>
<evidence type="ECO:0000313" key="4">
    <source>
        <dbReference type="EMBL" id="MFC2973453.1"/>
    </source>
</evidence>
<organism evidence="4 5">
    <name type="scientific">Azotobacter bryophylli</name>
    <dbReference type="NCBI Taxonomy" id="1986537"/>
    <lineage>
        <taxon>Bacteria</taxon>
        <taxon>Pseudomonadati</taxon>
        <taxon>Pseudomonadota</taxon>
        <taxon>Gammaproteobacteria</taxon>
        <taxon>Pseudomonadales</taxon>
        <taxon>Pseudomonadaceae</taxon>
        <taxon>Azotobacter</taxon>
    </lineage>
</organism>
<evidence type="ECO:0000256" key="2">
    <source>
        <dbReference type="SAM" id="SignalP"/>
    </source>
</evidence>
<feature type="signal peptide" evidence="2">
    <location>
        <begin position="1"/>
        <end position="18"/>
    </location>
</feature>
<dbReference type="Proteomes" id="UP001595457">
    <property type="component" value="Unassembled WGS sequence"/>
</dbReference>
<sequence>MRRWLLLALCLVSAALQAEPAPESLRLVAEHPVDDMVSGNLSGLARCGGEFWAVSDRDDERLYRLHDAAPVWRAEAQTFSIPPVPASGLPWGLRTRAWLLGKVRGGEMDFEGLTCDAQGNRYLVSEAHAAVLQLPLQGEPQWLELPAPLLRQARASGMLLQINGMLEGIAIDPAGQRLWLAAERERRGLLVSHWIRERWRCSGSCVLLSEDGPEEAPAALRAKRAWSKSFSGLAFYDGRLFTLERLSHRICRRDPNTGQVERCWSFAEEALTDARRYRNQPWGSAEALWIDADGAWVGVDNGSHNPRGDGEARPIVWHFAVPAGGWTGAAEPPALQPPASHSFGVTAPSPARQTPLVD</sequence>
<dbReference type="Pfam" id="PF13449">
    <property type="entry name" value="Phytase-like"/>
    <property type="match status" value="1"/>
</dbReference>
<protein>
    <submittedName>
        <fullName evidence="4">Esterase-like activity of phytase family protein</fullName>
    </submittedName>
</protein>
<evidence type="ECO:0000259" key="3">
    <source>
        <dbReference type="Pfam" id="PF13449"/>
    </source>
</evidence>